<dbReference type="OrthoDB" id="445734at2759"/>
<feature type="region of interest" description="Disordered" evidence="2">
    <location>
        <begin position="378"/>
        <end position="452"/>
    </location>
</feature>
<feature type="domain" description="Reverse transcriptase" evidence="3">
    <location>
        <begin position="855"/>
        <end position="1057"/>
    </location>
</feature>
<dbReference type="InterPro" id="IPR043128">
    <property type="entry name" value="Rev_trsase/Diguanyl_cyclase"/>
</dbReference>
<accession>A0A1Q9D2T3</accession>
<protein>
    <recommendedName>
        <fullName evidence="3">Reverse transcriptase domain-containing protein</fullName>
    </recommendedName>
</protein>
<dbReference type="EMBL" id="LSRX01000757">
    <property type="protein sequence ID" value="OLP89478.1"/>
    <property type="molecule type" value="Genomic_DNA"/>
</dbReference>
<dbReference type="Gene3D" id="1.10.443.10">
    <property type="entry name" value="Intergrase catalytic core"/>
    <property type="match status" value="1"/>
</dbReference>
<feature type="compositionally biased region" description="Basic and acidic residues" evidence="2">
    <location>
        <begin position="1410"/>
        <end position="1419"/>
    </location>
</feature>
<dbReference type="GO" id="GO:0015074">
    <property type="term" value="P:DNA integration"/>
    <property type="evidence" value="ECO:0007669"/>
    <property type="project" value="InterPro"/>
</dbReference>
<dbReference type="SUPFAM" id="SSF56672">
    <property type="entry name" value="DNA/RNA polymerases"/>
    <property type="match status" value="1"/>
</dbReference>
<feature type="compositionally biased region" description="Basic residues" evidence="2">
    <location>
        <begin position="1349"/>
        <end position="1358"/>
    </location>
</feature>
<reference evidence="4 5" key="1">
    <citation type="submission" date="2016-02" db="EMBL/GenBank/DDBJ databases">
        <title>Genome analysis of coral dinoflagellate symbionts highlights evolutionary adaptations to a symbiotic lifestyle.</title>
        <authorList>
            <person name="Aranda M."/>
            <person name="Li Y."/>
            <person name="Liew Y.J."/>
            <person name="Baumgarten S."/>
            <person name="Simakov O."/>
            <person name="Wilson M."/>
            <person name="Piel J."/>
            <person name="Ashoor H."/>
            <person name="Bougouffa S."/>
            <person name="Bajic V.B."/>
            <person name="Ryu T."/>
            <person name="Ravasi T."/>
            <person name="Bayer T."/>
            <person name="Micklem G."/>
            <person name="Kim H."/>
            <person name="Bhak J."/>
            <person name="Lajeunesse T.C."/>
            <person name="Voolstra C.R."/>
        </authorList>
    </citation>
    <scope>NUCLEOTIDE SEQUENCE [LARGE SCALE GENOMIC DNA]</scope>
    <source>
        <strain evidence="4 5">CCMP2467</strain>
    </source>
</reference>
<feature type="compositionally biased region" description="Basic and acidic residues" evidence="2">
    <location>
        <begin position="1892"/>
        <end position="1902"/>
    </location>
</feature>
<dbReference type="InterPro" id="IPR013762">
    <property type="entry name" value="Integrase-like_cat_sf"/>
</dbReference>
<feature type="compositionally biased region" description="Pro residues" evidence="2">
    <location>
        <begin position="1790"/>
        <end position="1800"/>
    </location>
</feature>
<feature type="compositionally biased region" description="Basic residues" evidence="2">
    <location>
        <begin position="1858"/>
        <end position="1889"/>
    </location>
</feature>
<feature type="compositionally biased region" description="Low complexity" evidence="2">
    <location>
        <begin position="1801"/>
        <end position="1810"/>
    </location>
</feature>
<dbReference type="GO" id="GO:0003677">
    <property type="term" value="F:DNA binding"/>
    <property type="evidence" value="ECO:0007669"/>
    <property type="project" value="InterPro"/>
</dbReference>
<sequence>MAVDLPTDAQLATITTIAQAITWVGLDAAAWASVDVALGNVPSLRILGNIPADALRLAVHAARVAVPAQGTPGDPGHVAASQRGLTVVESTQVGLLWRVARRKAEKADTDLFLTTPTPALTTGPGGGGVGAGTGPPALAVAAAGSGNDPAKRKIKVSSVLDQADEAEVPELNRAEIDGYFKVLEKNKGGPVRPETEPSPEQVSALKVRLVDLDMSPYADFALFVGFQHRFAKSLKFKNHLLQPDGSFRTVEVPGPPNYDAWLASWSVFENALLMFEVKDPAGERIPMVTQSALDLYRDRFRDLVVRYPQVWHLLVVAEDRCRSEHFPRLRRKLAEDHDHGLEPRFQPGRPWERVFRVAAHDKEYWDEHVRDPAIRFMASGKVKSQPGGTGSGTDLTETQEGTRQRPPRKRKYKEKLDKQGETPGVPPPPAPVAEGKGGKGKGGKGLKRDAKGRFLTDQMGRNICFGYGEGTCNAETCVPRASEGRELTGPGGEKGPAFWELFAGKGGVTKAVREALAGTGHQVWDPLDKHGARESWDLTEDDVFIETLEKIRKHRPMWIHMAPPCRTFTRARDGRRDGGPGRLRSDAKPEGWGPEAEEGNLLALRAEAFAEEQEKGGIFAAPASRSASPGGDKGDEAEGKGGAPLVPPPRGQEPTAKELREQENEQCIGGMRGPAESVRKIPGWAKVGDLLRPSLCEAVEESKDLQRAFEEYTAEMDGKQWAEKFGPVLADVGAKVAGKMAEALGAPGVENTVGPTGWRHGLLGKMVEAAGDPETDVPSWLGGETPLGVSKEVQGRGVFPKAGPTDAQLASYEFLAGRTAWDVDSNYTSYMEHSEESRQELRRLVEEGHLERIGTWEQVVARWPGAIGTKIATLVKAKPDGTLKVRFVVDMRRSGVNGAAHCDERIVLPRALDAVQDILALWARAGPGEEVELLTVDIADAFLNLRIAEEERGFAVVRDAEGTYYAYRGVPFGLGTAPLTWGRTSALLTRAAQAMHHRDKHRAETYVDDPLLVVRGNKQERARRLLITLVFWSALGARLALHKLHRGTVVPWIGAELQITKGGVRVQLDKARTESLLAKVEEALGGRGLVKGLRSLAGELSWVAGLVPQVRPWVTMLWAAVTTMLSPAPPNTRQRPRGTVFMPMVERPLLWIRSFLRGERGGISRHHALRPLKQVQFHVRTDASTTGFGGILLSQEGVPLRYWHAELPPEVLSALGLPAGEPGHMTAYELLALLFSLIIWRRWLGSKAVATTAQLDNSSALKITAKLTSKEAICNRIAAEIALQVAWAQIYTFEHYRNTLNVEADALSRIGEGKEVPKRLRQVPRDSFPEAPLTSIAMQDWPRTEGLKKLKKKERRKRKEDAEGQGTSLELEGCTLAATSSDSLLPADLLLAAPSPQRLARSASWESAHAVRGEEEASPGRRASRQSSLRPPPGERGRRLKKPKDEGAEDTGRAQGEEAAAEAPARAAGTEDSSHFSGRAPSVLGAGAESDSVLESGPSGPSASLCHPPSEADPRASFGGPAGPRAPCGGSAGVAGAGQVEPKDWLKLRTVTLLLEHLNREDGPVVAPSGRTAPKKENRSPPREGKGQGGDPREPPRPPSGGEGSKDSGHGGGGQGGGAGKPPLKGAPEKDYSYEYDEEDEEEEETSDDDPVELPNLTSLPACCSCPRQGTAVFHKTPRPAEDGVITRPDSAGNLLGVCLNPQGWGTLRANQGGAMRRLCGHIVCPRCVVATAKGNTCRCCAARAKTPSGAGQLPVSPPVHVRDRVPAEAVGPVGASKAGGAPHLASPPVAVPKTPPKAPPATAGKLPPADDTPVEEPKPAPEPRLAPTPKSPGPPKAPDLPSRPKEKWLVKKEKSRDRKKSGKDRRTRSRDRRRSRRGRSRSRRRRGRTSPGRDDRAESSHRRASASPAGRTGACQNFPGCPRPRVSGTVCCCHLCFETGGRRHTKSCNGRWWAGSGSADPPAPPGSGGGGGDDDGKGEGPKKKKNRPSQKQRKRLAAQREAANKGAEGETEPPADVKQEDPDYDGDDLENLSGLAHRVAVKASEAYARGTLDSVRSRLRTWDTALRHLERSGVVKRDPRPGFLTPAVLRKTVAYLCLRKYKSAALYGSAALGRHKKYYEVHPGLAWAARLAKRQCDKGAGPRRGRQPVVFPPPKLSVPLAPWERLLVTGVWHLLRADELASLRVGDVVFVTVEGRPTAALRVAKSKTDQAGNGTVVARACVCDGGRLPHCPACCLKEQWEARVGQLARARSVGSQEARLFLGDSGLPLTTAQISGLVEDYAAAQGLPVKAEDGSRLYGSHSLRVTGALLAFHAGLAEAPIIRAAGAAHQMAKATAGPASAAAVEVDVVPLPQDRQAVAFGAEEMLVQHGITGILHKPAAVPVLRHMFSPVKESRARGRIRNAEKRRRYEEKKEGKKEEEEAGPGDRLSKTLATRPPRVSPVVMIALPVPSEAPGDELTDVNRVPRGTTVFGQSVAEGLDAFRQATNEQATYDTDTLVGAIFGALQDLDLSDDGDGGATTAVEEPAGWADCRGGIARGTPGGFCHTVFFGVTFGGAVGDAIVLCRHLVRTVLCCLDARLAGCGMPKRTQQIRGASQSFPTLPVTRESLFALGALLKVAPGSAQIQDLIRKAATRVAPDELTHVSGNSCAGRCLKDDNKPKLILDESGAFTQALRHVPVPEPQKLVRVLDAILHQMGSHVSRWCDERDVVSLGRVLAEPLPRLSESIPACVRAFFDKAFLRDELNRPVRFDPAEHRKGKEEIKDARATTKVLKGKGFELGNCFDFGKASPFSTVSGTLSLTGLPAPSPHPVRLGLCTRSPVYSGPCHLDKVSDGRWWPMLVSSAKKSKTNKASGYGVRLLASDLSTAKVHRYPSSSLLGALQGSTTGWERSSLETKDVAAFMFWLEGIAQILCSAVTSDAPSGDWEPSDQSGYQRKEPDFAAVWEPLSELITKPVDPKSLLFEKLVDLLAFQWPIMVPAVMPKYNIWELTVCSPAIRNESCTGSDDPRALVSFPLAGFGMGESHPSSIAFTQTGDASPVRANWSVLALLAAVAWRHHVREA</sequence>
<feature type="compositionally biased region" description="Gly residues" evidence="2">
    <location>
        <begin position="1610"/>
        <end position="1620"/>
    </location>
</feature>
<feature type="region of interest" description="Disordered" evidence="2">
    <location>
        <begin position="1772"/>
        <end position="1925"/>
    </location>
</feature>
<dbReference type="InterPro" id="IPR011010">
    <property type="entry name" value="DNA_brk_join_enz"/>
</dbReference>
<organism evidence="4 5">
    <name type="scientific">Symbiodinium microadriaticum</name>
    <name type="common">Dinoflagellate</name>
    <name type="synonym">Zooxanthella microadriatica</name>
    <dbReference type="NCBI Taxonomy" id="2951"/>
    <lineage>
        <taxon>Eukaryota</taxon>
        <taxon>Sar</taxon>
        <taxon>Alveolata</taxon>
        <taxon>Dinophyceae</taxon>
        <taxon>Suessiales</taxon>
        <taxon>Symbiodiniaceae</taxon>
        <taxon>Symbiodinium</taxon>
    </lineage>
</organism>
<evidence type="ECO:0000313" key="5">
    <source>
        <dbReference type="Proteomes" id="UP000186817"/>
    </source>
</evidence>
<dbReference type="Gene3D" id="3.10.10.10">
    <property type="entry name" value="HIV Type 1 Reverse Transcriptase, subunit A, domain 1"/>
    <property type="match status" value="1"/>
</dbReference>
<feature type="compositionally biased region" description="Basic and acidic residues" evidence="2">
    <location>
        <begin position="2395"/>
        <end position="2420"/>
    </location>
</feature>
<proteinExistence type="predicted"/>
<dbReference type="GO" id="GO:0006310">
    <property type="term" value="P:DNA recombination"/>
    <property type="evidence" value="ECO:0007669"/>
    <property type="project" value="UniProtKB-KW"/>
</dbReference>
<feature type="compositionally biased region" description="Polar residues" evidence="2">
    <location>
        <begin position="392"/>
        <end position="401"/>
    </location>
</feature>
<dbReference type="InterPro" id="IPR043502">
    <property type="entry name" value="DNA/RNA_pol_sf"/>
</dbReference>
<evidence type="ECO:0000256" key="2">
    <source>
        <dbReference type="SAM" id="MobiDB-lite"/>
    </source>
</evidence>
<feature type="region of interest" description="Disordered" evidence="2">
    <location>
        <begin position="2395"/>
        <end position="2436"/>
    </location>
</feature>
<feature type="region of interest" description="Disordered" evidence="2">
    <location>
        <begin position="613"/>
        <end position="664"/>
    </location>
</feature>
<feature type="compositionally biased region" description="Low complexity" evidence="2">
    <location>
        <begin position="1457"/>
        <end position="1468"/>
    </location>
</feature>
<feature type="compositionally biased region" description="Basic residues" evidence="2">
    <location>
        <begin position="1983"/>
        <end position="1998"/>
    </location>
</feature>
<dbReference type="PANTHER" id="PTHR33050:SF7">
    <property type="entry name" value="RIBONUCLEASE H"/>
    <property type="match status" value="1"/>
</dbReference>
<dbReference type="InterPro" id="IPR052055">
    <property type="entry name" value="Hepadnavirus_pol/RT"/>
</dbReference>
<evidence type="ECO:0000259" key="3">
    <source>
        <dbReference type="PROSITE" id="PS50878"/>
    </source>
</evidence>
<feature type="compositionally biased region" description="Basic and acidic residues" evidence="2">
    <location>
        <begin position="1843"/>
        <end position="1857"/>
    </location>
</feature>
<evidence type="ECO:0000256" key="1">
    <source>
        <dbReference type="ARBA" id="ARBA00023172"/>
    </source>
</evidence>
<gene>
    <name evidence="4" type="ORF">AK812_SmicGene29035</name>
</gene>
<feature type="compositionally biased region" description="Low complexity" evidence="2">
    <location>
        <begin position="620"/>
        <end position="630"/>
    </location>
</feature>
<evidence type="ECO:0000313" key="4">
    <source>
        <dbReference type="EMBL" id="OLP89478.1"/>
    </source>
</evidence>
<name>A0A1Q9D2T3_SYMMI</name>
<dbReference type="Proteomes" id="UP000186817">
    <property type="component" value="Unassembled WGS sequence"/>
</dbReference>
<feature type="compositionally biased region" description="Basic and acidic residues" evidence="2">
    <location>
        <begin position="1433"/>
        <end position="1456"/>
    </location>
</feature>
<feature type="region of interest" description="Disordered" evidence="2">
    <location>
        <begin position="1556"/>
        <end position="1654"/>
    </location>
</feature>
<feature type="region of interest" description="Disordered" evidence="2">
    <location>
        <begin position="1344"/>
        <end position="1366"/>
    </location>
</feature>
<feature type="compositionally biased region" description="Acidic residues" evidence="2">
    <location>
        <begin position="1634"/>
        <end position="1652"/>
    </location>
</feature>
<feature type="region of interest" description="Disordered" evidence="2">
    <location>
        <begin position="1410"/>
        <end position="1544"/>
    </location>
</feature>
<feature type="compositionally biased region" description="Basic and acidic residues" evidence="2">
    <location>
        <begin position="1574"/>
        <end position="1596"/>
    </location>
</feature>
<comment type="caution">
    <text evidence="4">The sequence shown here is derived from an EMBL/GenBank/DDBJ whole genome shotgun (WGS) entry which is preliminary data.</text>
</comment>
<feature type="region of interest" description="Disordered" evidence="2">
    <location>
        <begin position="1956"/>
        <end position="2031"/>
    </location>
</feature>
<feature type="compositionally biased region" description="Pro residues" evidence="2">
    <location>
        <begin position="1823"/>
        <end position="1839"/>
    </location>
</feature>
<feature type="compositionally biased region" description="Basic and acidic residues" evidence="2">
    <location>
        <begin position="570"/>
        <end position="589"/>
    </location>
</feature>
<keyword evidence="5" id="KW-1185">Reference proteome</keyword>
<dbReference type="InterPro" id="IPR000477">
    <property type="entry name" value="RT_dom"/>
</dbReference>
<dbReference type="Gene3D" id="3.30.70.270">
    <property type="match status" value="1"/>
</dbReference>
<feature type="region of interest" description="Disordered" evidence="2">
    <location>
        <begin position="569"/>
        <end position="595"/>
    </location>
</feature>
<dbReference type="PANTHER" id="PTHR33050">
    <property type="entry name" value="REVERSE TRANSCRIPTASE DOMAIN-CONTAINING PROTEIN"/>
    <property type="match status" value="1"/>
</dbReference>
<dbReference type="PROSITE" id="PS50878">
    <property type="entry name" value="RT_POL"/>
    <property type="match status" value="1"/>
</dbReference>
<dbReference type="SUPFAM" id="SSF56349">
    <property type="entry name" value="DNA breaking-rejoining enzymes"/>
    <property type="match status" value="1"/>
</dbReference>
<keyword evidence="1" id="KW-0233">DNA recombination</keyword>